<organism evidence="2 3">
    <name type="scientific">Buddleja alternifolia</name>
    <dbReference type="NCBI Taxonomy" id="168488"/>
    <lineage>
        <taxon>Eukaryota</taxon>
        <taxon>Viridiplantae</taxon>
        <taxon>Streptophyta</taxon>
        <taxon>Embryophyta</taxon>
        <taxon>Tracheophyta</taxon>
        <taxon>Spermatophyta</taxon>
        <taxon>Magnoliopsida</taxon>
        <taxon>eudicotyledons</taxon>
        <taxon>Gunneridae</taxon>
        <taxon>Pentapetalae</taxon>
        <taxon>asterids</taxon>
        <taxon>lamiids</taxon>
        <taxon>Lamiales</taxon>
        <taxon>Scrophulariaceae</taxon>
        <taxon>Buddlejeae</taxon>
        <taxon>Buddleja</taxon>
    </lineage>
</organism>
<dbReference type="EMBL" id="WHWC01000002">
    <property type="protein sequence ID" value="KAG8388980.1"/>
    <property type="molecule type" value="Genomic_DNA"/>
</dbReference>
<keyword evidence="1" id="KW-0472">Membrane</keyword>
<name>A0AAV6YC95_9LAMI</name>
<dbReference type="Pfam" id="PF04646">
    <property type="entry name" value="DUF604"/>
    <property type="match status" value="1"/>
</dbReference>
<feature type="transmembrane region" description="Helical" evidence="1">
    <location>
        <begin position="15"/>
        <end position="34"/>
    </location>
</feature>
<evidence type="ECO:0000256" key="1">
    <source>
        <dbReference type="SAM" id="Phobius"/>
    </source>
</evidence>
<dbReference type="PANTHER" id="PTHR10811">
    <property type="entry name" value="FRINGE-RELATED"/>
    <property type="match status" value="1"/>
</dbReference>
<keyword evidence="1" id="KW-1133">Transmembrane helix</keyword>
<proteinExistence type="predicted"/>
<dbReference type="Gene3D" id="3.90.550.50">
    <property type="match status" value="1"/>
</dbReference>
<evidence type="ECO:0000313" key="3">
    <source>
        <dbReference type="Proteomes" id="UP000826271"/>
    </source>
</evidence>
<reference evidence="2" key="1">
    <citation type="submission" date="2019-10" db="EMBL/GenBank/DDBJ databases">
        <authorList>
            <person name="Zhang R."/>
            <person name="Pan Y."/>
            <person name="Wang J."/>
            <person name="Ma R."/>
            <person name="Yu S."/>
        </authorList>
    </citation>
    <scope>NUCLEOTIDE SEQUENCE</scope>
    <source>
        <strain evidence="2">LA-IB0</strain>
        <tissue evidence="2">Leaf</tissue>
    </source>
</reference>
<dbReference type="AlphaFoldDB" id="A0AAV6YC95"/>
<evidence type="ECO:0000313" key="2">
    <source>
        <dbReference type="EMBL" id="KAG8388980.1"/>
    </source>
</evidence>
<gene>
    <name evidence="2" type="ORF">BUALT_Bualt02G0181900</name>
</gene>
<accession>A0AAV6YC95</accession>
<protein>
    <submittedName>
        <fullName evidence="2">Uncharacterized protein</fullName>
    </submittedName>
</protein>
<keyword evidence="3" id="KW-1185">Reference proteome</keyword>
<dbReference type="Proteomes" id="UP000826271">
    <property type="component" value="Unassembled WGS sequence"/>
</dbReference>
<comment type="caution">
    <text evidence="2">The sequence shown here is derived from an EMBL/GenBank/DDBJ whole genome shotgun (WGS) entry which is preliminary data.</text>
</comment>
<dbReference type="InterPro" id="IPR006740">
    <property type="entry name" value="DUF604"/>
</dbReference>
<keyword evidence="1" id="KW-0812">Transmembrane</keyword>
<sequence length="480" mass="54863">MASSLFSSDFFTSSGFWKTLIATGLFLYLIIIPLSNTQNPHLFLIKWAAPLSSPKSVMISTLVDSTPTNLSHIAFGMMGSVKTWPHRRGYLESWWRPNKTRGYVYLDRPPTPDLLPWPQTAPPYRIVDNLTELFKVTKPRFELMPRMVHGILELFREEHDNLRWIVMGDDDTICFVDNIVDVLSQYDHNKYYYLGWHSESVISNLWFSFNQAFGGGGIVLSYPLARALVKDMDNCLIRYADSTSADLITMTCIADIGVNLTPHKGIHQVDLRGDFSGYLSAHPKVPVMTFHHFDAMDPIFPSMDRFQSTRHLMKAADADQSRLLQQTICYHKKNNWSFSIAWGYSAQIYERILPRSYLQMPIETFRPWAKGPKPPFYMFNIRPWSNNPCEAPHVFFLESVYKSVSGDQIITTYLRARPRGLPACSSGGNHSADPISQIKVFSSGKKRIQIDRSECCDIVGVDDAKAEVNFRECRTDEIIA</sequence>